<dbReference type="GO" id="GO:0009063">
    <property type="term" value="P:amino acid catabolic process"/>
    <property type="evidence" value="ECO:0007669"/>
    <property type="project" value="InterPro"/>
</dbReference>
<evidence type="ECO:0000259" key="4">
    <source>
        <dbReference type="SMART" id="SM00922"/>
    </source>
</evidence>
<reference evidence="5 6" key="1">
    <citation type="submission" date="2019-02" db="EMBL/GenBank/DDBJ databases">
        <title>Draft genome sequences of novel Actinobacteria.</title>
        <authorList>
            <person name="Sahin N."/>
            <person name="Ay H."/>
            <person name="Saygin H."/>
        </authorList>
    </citation>
    <scope>NUCLEOTIDE SEQUENCE [LARGE SCALE GENOMIC DNA]</scope>
    <source>
        <strain evidence="5 6">KC603</strain>
    </source>
</reference>
<dbReference type="InterPro" id="IPR018110">
    <property type="entry name" value="Mandel_Rmase/mucon_lact_enz_CS"/>
</dbReference>
<keyword evidence="6" id="KW-1185">Reference proteome</keyword>
<gene>
    <name evidence="5" type="ORF">E1212_07860</name>
</gene>
<comment type="cofactor">
    <cofactor evidence="1">
        <name>Mg(2+)</name>
        <dbReference type="ChEBI" id="CHEBI:18420"/>
    </cofactor>
</comment>
<dbReference type="PANTHER" id="PTHR13794:SF58">
    <property type="entry name" value="MITOCHONDRIAL ENOLASE SUPERFAMILY MEMBER 1"/>
    <property type="match status" value="1"/>
</dbReference>
<dbReference type="GO" id="GO:0016836">
    <property type="term" value="F:hydro-lyase activity"/>
    <property type="evidence" value="ECO:0007669"/>
    <property type="project" value="TreeGrafter"/>
</dbReference>
<name>A0A4R4RVB9_9ACTN</name>
<dbReference type="InterPro" id="IPR013341">
    <property type="entry name" value="Mandelate_racemase_N_dom"/>
</dbReference>
<dbReference type="GO" id="GO:0016052">
    <property type="term" value="P:carbohydrate catabolic process"/>
    <property type="evidence" value="ECO:0007669"/>
    <property type="project" value="TreeGrafter"/>
</dbReference>
<evidence type="ECO:0000313" key="5">
    <source>
        <dbReference type="EMBL" id="TDC52812.1"/>
    </source>
</evidence>
<dbReference type="AlphaFoldDB" id="A0A4R4RVB9"/>
<accession>A0A4R4RVB9</accession>
<dbReference type="Gene3D" id="3.30.390.10">
    <property type="entry name" value="Enolase-like, N-terminal domain"/>
    <property type="match status" value="1"/>
</dbReference>
<dbReference type="SMART" id="SM00922">
    <property type="entry name" value="MR_MLE"/>
    <property type="match status" value="1"/>
</dbReference>
<dbReference type="OrthoDB" id="5241672at2"/>
<dbReference type="PROSITE" id="PS00909">
    <property type="entry name" value="MR_MLE_2"/>
    <property type="match status" value="1"/>
</dbReference>
<dbReference type="Pfam" id="PF13378">
    <property type="entry name" value="MR_MLE_C"/>
    <property type="match status" value="1"/>
</dbReference>
<dbReference type="Pfam" id="PF02746">
    <property type="entry name" value="MR_MLE_N"/>
    <property type="match status" value="1"/>
</dbReference>
<dbReference type="CDD" id="cd03316">
    <property type="entry name" value="MR_like"/>
    <property type="match status" value="1"/>
</dbReference>
<evidence type="ECO:0000313" key="6">
    <source>
        <dbReference type="Proteomes" id="UP000295621"/>
    </source>
</evidence>
<dbReference type="SUPFAM" id="SSF51604">
    <property type="entry name" value="Enolase C-terminal domain-like"/>
    <property type="match status" value="1"/>
</dbReference>
<organism evidence="5 6">
    <name type="scientific">Jiangella ureilytica</name>
    <dbReference type="NCBI Taxonomy" id="2530374"/>
    <lineage>
        <taxon>Bacteria</taxon>
        <taxon>Bacillati</taxon>
        <taxon>Actinomycetota</taxon>
        <taxon>Actinomycetes</taxon>
        <taxon>Jiangellales</taxon>
        <taxon>Jiangellaceae</taxon>
        <taxon>Jiangella</taxon>
    </lineage>
</organism>
<dbReference type="InterPro" id="IPR029065">
    <property type="entry name" value="Enolase_C-like"/>
</dbReference>
<evidence type="ECO:0000256" key="3">
    <source>
        <dbReference type="ARBA" id="ARBA00022842"/>
    </source>
</evidence>
<dbReference type="InterPro" id="IPR013342">
    <property type="entry name" value="Mandelate_racemase_C"/>
</dbReference>
<comment type="caution">
    <text evidence="5">The sequence shown here is derived from an EMBL/GenBank/DDBJ whole genome shotgun (WGS) entry which is preliminary data.</text>
</comment>
<dbReference type="GO" id="GO:0000287">
    <property type="term" value="F:magnesium ion binding"/>
    <property type="evidence" value="ECO:0007669"/>
    <property type="project" value="TreeGrafter"/>
</dbReference>
<protein>
    <submittedName>
        <fullName evidence="5">Mandelate racemase/muconate lactonizing enzyme family protein</fullName>
    </submittedName>
</protein>
<keyword evidence="3" id="KW-0460">Magnesium</keyword>
<dbReference type="EMBL" id="SMKL01000013">
    <property type="protein sequence ID" value="TDC52812.1"/>
    <property type="molecule type" value="Genomic_DNA"/>
</dbReference>
<dbReference type="Proteomes" id="UP000295621">
    <property type="component" value="Unassembled WGS sequence"/>
</dbReference>
<evidence type="ECO:0000256" key="2">
    <source>
        <dbReference type="ARBA" id="ARBA00022723"/>
    </source>
</evidence>
<dbReference type="InterPro" id="IPR029017">
    <property type="entry name" value="Enolase-like_N"/>
</dbReference>
<proteinExistence type="predicted"/>
<evidence type="ECO:0000256" key="1">
    <source>
        <dbReference type="ARBA" id="ARBA00001946"/>
    </source>
</evidence>
<sequence>MHRVATQVPLLEAPVVRKFLLVRIETDSGIVGWGLTAGSQRYVVQNMINNECRELLVGTDPLATERRFDELQAKLNARAQTGAFSSALSAIDIGLWDIKGKDAGRPVWQLLGGYSNTVPAYTTFGLRAYSREQLGEVAKELVGKGHDKLKIRVGEYGNGEAPDEDAARVIAVREAVGDGVQLMLDANYKFKLPHAMRLCQLLEPYGITWLEEPVWGNDPRLLAILRRKTSIPISAGQNEGSLARHRELLMNEAVDILQPNVVHLGGYTEGAKVAALASAWNTPIANGGGWPLYNMHLQGAVANGWRVEFHMDVWNSAPMIYRDPPLPENGVLRLPDAPGLGLEIREDGFQESLETVERHQPAGAR</sequence>
<dbReference type="InterPro" id="IPR036849">
    <property type="entry name" value="Enolase-like_C_sf"/>
</dbReference>
<dbReference type="Gene3D" id="3.20.20.120">
    <property type="entry name" value="Enolase-like C-terminal domain"/>
    <property type="match status" value="1"/>
</dbReference>
<dbReference type="SFLD" id="SFLDS00001">
    <property type="entry name" value="Enolase"/>
    <property type="match status" value="1"/>
</dbReference>
<keyword evidence="2" id="KW-0479">Metal-binding</keyword>
<dbReference type="InterPro" id="IPR046945">
    <property type="entry name" value="RHMD-like"/>
</dbReference>
<dbReference type="SUPFAM" id="SSF54826">
    <property type="entry name" value="Enolase N-terminal domain-like"/>
    <property type="match status" value="1"/>
</dbReference>
<feature type="domain" description="Mandelate racemase/muconate lactonizing enzyme C-terminal" evidence="4">
    <location>
        <begin position="131"/>
        <end position="232"/>
    </location>
</feature>
<dbReference type="PANTHER" id="PTHR13794">
    <property type="entry name" value="ENOLASE SUPERFAMILY, MANDELATE RACEMASE"/>
    <property type="match status" value="1"/>
</dbReference>